<evidence type="ECO:0008006" key="4">
    <source>
        <dbReference type="Google" id="ProtNLM"/>
    </source>
</evidence>
<gene>
    <name evidence="2" type="ORF">SAMN05444362_11229</name>
</gene>
<sequence>MKTGSQLTNRDRGDILRYSNRLLFYVIWFGGALLMASSTLLMSDYDWNIFFERYPALSDSFGIFVLFFVYIALMIFLFPLSVALVVTDHKAVVAFGENLAEIHKKRKTIAVDYHNITQIDFVNEISLGKGFLFSSQGVEWRAKSLSVYGARGLGPYQYSGVIYTGDKKYRIYGSFMEAWQCRKRKRYPTIYNIMKQLEEYSGCEIRYITK</sequence>
<dbReference type="AlphaFoldDB" id="A0A1M5FKL3"/>
<dbReference type="EMBL" id="FQUC01000012">
    <property type="protein sequence ID" value="SHF92025.1"/>
    <property type="molecule type" value="Genomic_DNA"/>
</dbReference>
<feature type="transmembrane region" description="Helical" evidence="1">
    <location>
        <begin position="22"/>
        <end position="41"/>
    </location>
</feature>
<dbReference type="RefSeq" id="WP_062180932.1">
    <property type="nucleotide sequence ID" value="NZ_BBXL01000011.1"/>
</dbReference>
<evidence type="ECO:0000313" key="2">
    <source>
        <dbReference type="EMBL" id="SHF92025.1"/>
    </source>
</evidence>
<dbReference type="STRING" id="1346286.SAMN05444362_11229"/>
<keyword evidence="3" id="KW-1185">Reference proteome</keyword>
<evidence type="ECO:0000313" key="3">
    <source>
        <dbReference type="Proteomes" id="UP000184480"/>
    </source>
</evidence>
<feature type="transmembrane region" description="Helical" evidence="1">
    <location>
        <begin position="61"/>
        <end position="86"/>
    </location>
</feature>
<keyword evidence="1" id="KW-0812">Transmembrane</keyword>
<protein>
    <recommendedName>
        <fullName evidence="4">PH domain-containing protein</fullName>
    </recommendedName>
</protein>
<organism evidence="2 3">
    <name type="scientific">Dysgonomonas macrotermitis</name>
    <dbReference type="NCBI Taxonomy" id="1346286"/>
    <lineage>
        <taxon>Bacteria</taxon>
        <taxon>Pseudomonadati</taxon>
        <taxon>Bacteroidota</taxon>
        <taxon>Bacteroidia</taxon>
        <taxon>Bacteroidales</taxon>
        <taxon>Dysgonomonadaceae</taxon>
        <taxon>Dysgonomonas</taxon>
    </lineage>
</organism>
<keyword evidence="1" id="KW-0472">Membrane</keyword>
<dbReference type="Proteomes" id="UP000184480">
    <property type="component" value="Unassembled WGS sequence"/>
</dbReference>
<proteinExistence type="predicted"/>
<keyword evidence="1" id="KW-1133">Transmembrane helix</keyword>
<name>A0A1M5FKL3_9BACT</name>
<evidence type="ECO:0000256" key="1">
    <source>
        <dbReference type="SAM" id="Phobius"/>
    </source>
</evidence>
<accession>A0A1M5FKL3</accession>
<reference evidence="3" key="1">
    <citation type="submission" date="2016-11" db="EMBL/GenBank/DDBJ databases">
        <authorList>
            <person name="Varghese N."/>
            <person name="Submissions S."/>
        </authorList>
    </citation>
    <scope>NUCLEOTIDE SEQUENCE [LARGE SCALE GENOMIC DNA]</scope>
    <source>
        <strain evidence="3">DSM 27370</strain>
    </source>
</reference>